<dbReference type="InterPro" id="IPR021136">
    <property type="entry name" value="Flagellar_hook_control-like_C"/>
</dbReference>
<gene>
    <name evidence="3" type="ORF">AS359_12385</name>
</gene>
<dbReference type="Gene3D" id="3.30.750.140">
    <property type="match status" value="1"/>
</dbReference>
<comment type="caution">
    <text evidence="3">The sequence shown here is derived from an EMBL/GenBank/DDBJ whole genome shotgun (WGS) entry which is preliminary data.</text>
</comment>
<name>A0A0W7Z5H4_9BURK</name>
<dbReference type="STRING" id="225992.B5M06_04215"/>
<feature type="compositionally biased region" description="Basic and acidic residues" evidence="1">
    <location>
        <begin position="19"/>
        <end position="37"/>
    </location>
</feature>
<dbReference type="EMBL" id="LPXH01000014">
    <property type="protein sequence ID" value="KUF42481.1"/>
    <property type="molecule type" value="Genomic_DNA"/>
</dbReference>
<evidence type="ECO:0000256" key="1">
    <source>
        <dbReference type="SAM" id="MobiDB-lite"/>
    </source>
</evidence>
<dbReference type="AlphaFoldDB" id="A0A0W7Z5H4"/>
<dbReference type="CDD" id="cd17470">
    <property type="entry name" value="T3SS_Flik_C"/>
    <property type="match status" value="1"/>
</dbReference>
<feature type="domain" description="Flagellar hook-length control protein-like C-terminal" evidence="2">
    <location>
        <begin position="298"/>
        <end position="369"/>
    </location>
</feature>
<keyword evidence="4" id="KW-1185">Reference proteome</keyword>
<evidence type="ECO:0000313" key="4">
    <source>
        <dbReference type="Proteomes" id="UP000053300"/>
    </source>
</evidence>
<accession>A0A1V3TQW6</accession>
<feature type="region of interest" description="Disordered" evidence="1">
    <location>
        <begin position="364"/>
        <end position="383"/>
    </location>
</feature>
<sequence length="416" mass="43425">MSMDIQQAMVPIPPKPKAKHADKPAAQDKPESVDERSGQTSAAKFSSLLKGLRQDDVQALDGAALSLQDQASLMAADLKDLPPGEVLATALSLDDLLGQAQRLLGADAGSTGQAAGLSSQAQGRGLGAQMHVAAGQQVATVAAGVQTVAQAEGASEAPAVVQSAATVLLAQAADAAEVVEQLVTGDAQRSADASGRFSLQGNWTLDDGQAAMQPTLQRVMAQVEQWAASAGVQARPGERADGTRSASASGVEALGGGQGSGTRLTDTAVREVQQAQDAMFEAQHDAPVEDMRFWLRGKQQRAEVVMEKDGQPVRVQVSVRGNEAHVTFRADQMQTRALLDDNVAQLRELLQQQGLELAGVQVQAQTDGDAAPHSGAQRHAWQDGPARHGVVEVPVQTHRAEAAPRVPQGRGLDLYA</sequence>
<dbReference type="InterPro" id="IPR038610">
    <property type="entry name" value="FliK-like_C_sf"/>
</dbReference>
<protein>
    <recommendedName>
        <fullName evidence="2">Flagellar hook-length control protein-like C-terminal domain-containing protein</fullName>
    </recommendedName>
</protein>
<evidence type="ECO:0000259" key="2">
    <source>
        <dbReference type="Pfam" id="PF02120"/>
    </source>
</evidence>
<reference evidence="3 4" key="1">
    <citation type="submission" date="2015-12" db="EMBL/GenBank/DDBJ databases">
        <title>Complete genome sequence of a multi-drug resistant strain Acidovorax sp. 12322-1.</title>
        <authorList>
            <person name="Ming D."/>
            <person name="Wang M."/>
            <person name="Hu S."/>
            <person name="Zhou Y."/>
            <person name="Jiang T."/>
        </authorList>
    </citation>
    <scope>NUCLEOTIDE SEQUENCE [LARGE SCALE GENOMIC DNA]</scope>
    <source>
        <strain evidence="3 4">12322-1</strain>
    </source>
</reference>
<dbReference type="Pfam" id="PF02120">
    <property type="entry name" value="Flg_hook"/>
    <property type="match status" value="1"/>
</dbReference>
<organism evidence="3 4">
    <name type="scientific">Comamonas kerstersii</name>
    <dbReference type="NCBI Taxonomy" id="225992"/>
    <lineage>
        <taxon>Bacteria</taxon>
        <taxon>Pseudomonadati</taxon>
        <taxon>Pseudomonadota</taxon>
        <taxon>Betaproteobacteria</taxon>
        <taxon>Burkholderiales</taxon>
        <taxon>Comamonadaceae</taxon>
        <taxon>Comamonas</taxon>
    </lineage>
</organism>
<feature type="region of interest" description="Disordered" evidence="1">
    <location>
        <begin position="1"/>
        <end position="41"/>
    </location>
</feature>
<feature type="region of interest" description="Disordered" evidence="1">
    <location>
        <begin position="231"/>
        <end position="263"/>
    </location>
</feature>
<proteinExistence type="predicted"/>
<accession>A0A0W7Z5H4</accession>
<evidence type="ECO:0000313" key="3">
    <source>
        <dbReference type="EMBL" id="KUF42481.1"/>
    </source>
</evidence>
<dbReference type="Proteomes" id="UP000053300">
    <property type="component" value="Unassembled WGS sequence"/>
</dbReference>